<dbReference type="InterPro" id="IPR001568">
    <property type="entry name" value="RNase_T2-like"/>
</dbReference>
<evidence type="ECO:0000313" key="9">
    <source>
        <dbReference type="Proteomes" id="UP000694861"/>
    </source>
</evidence>
<evidence type="ECO:0000256" key="4">
    <source>
        <dbReference type="ARBA" id="ARBA00022759"/>
    </source>
</evidence>
<dbReference type="RefSeq" id="XP_008238073.1">
    <property type="nucleotide sequence ID" value="XM_008239851.1"/>
</dbReference>
<dbReference type="GeneID" id="103336753"/>
<dbReference type="Gene3D" id="3.90.730.10">
    <property type="entry name" value="Ribonuclease T2-like"/>
    <property type="match status" value="1"/>
</dbReference>
<reference evidence="9" key="1">
    <citation type="journal article" date="2012" name="Nat. Commun.">
        <title>The genome of Prunus mume.</title>
        <authorList>
            <person name="Zhang Q."/>
            <person name="Chen W."/>
            <person name="Sun L."/>
            <person name="Zhao F."/>
            <person name="Huang B."/>
            <person name="Yang W."/>
            <person name="Tao Y."/>
            <person name="Wang J."/>
            <person name="Yuan Z."/>
            <person name="Fan G."/>
            <person name="Xing Z."/>
            <person name="Han C."/>
            <person name="Pan H."/>
            <person name="Zhong X."/>
            <person name="Shi W."/>
            <person name="Liang X."/>
            <person name="Du D."/>
            <person name="Sun F."/>
            <person name="Xu Z."/>
            <person name="Hao R."/>
            <person name="Lv T."/>
            <person name="Lv Y."/>
            <person name="Zheng Z."/>
            <person name="Sun M."/>
            <person name="Luo L."/>
            <person name="Cai M."/>
            <person name="Gao Y."/>
            <person name="Wang J."/>
            <person name="Yin Y."/>
            <person name="Xu X."/>
            <person name="Cheng T."/>
            <person name="Wang J."/>
        </authorList>
    </citation>
    <scope>NUCLEOTIDE SEQUENCE [LARGE SCALE GENOMIC DNA]</scope>
</reference>
<reference evidence="10" key="2">
    <citation type="submission" date="2025-08" db="UniProtKB">
        <authorList>
            <consortium name="RefSeq"/>
        </authorList>
    </citation>
    <scope>IDENTIFICATION</scope>
</reference>
<keyword evidence="6" id="KW-0325">Glycoprotein</keyword>
<evidence type="ECO:0000256" key="6">
    <source>
        <dbReference type="ARBA" id="ARBA00023180"/>
    </source>
</evidence>
<dbReference type="SUPFAM" id="SSF55895">
    <property type="entry name" value="Ribonuclease Rh-like"/>
    <property type="match status" value="1"/>
</dbReference>
<accession>A0ABM0PDJ9</accession>
<dbReference type="InterPro" id="IPR036430">
    <property type="entry name" value="RNase_T2-like_sf"/>
</dbReference>
<name>A0ABM0PDJ9_PRUMU</name>
<comment type="similarity">
    <text evidence="1 8">Belongs to the RNase T2 family.</text>
</comment>
<keyword evidence="9" id="KW-1185">Reference proteome</keyword>
<keyword evidence="5" id="KW-0378">Hydrolase</keyword>
<gene>
    <name evidence="10" type="primary">LOC103336753</name>
</gene>
<keyword evidence="3" id="KW-0732">Signal</keyword>
<dbReference type="PANTHER" id="PTHR11240">
    <property type="entry name" value="RIBONUCLEASE T2"/>
    <property type="match status" value="1"/>
</dbReference>
<keyword evidence="7" id="KW-0456">Lyase</keyword>
<evidence type="ECO:0000256" key="8">
    <source>
        <dbReference type="RuleBase" id="RU004328"/>
    </source>
</evidence>
<keyword evidence="4" id="KW-0255">Endonuclease</keyword>
<protein>
    <submittedName>
        <fullName evidence="10">Ribonuclease 1-like</fullName>
    </submittedName>
</protein>
<keyword evidence="2" id="KW-0540">Nuclease</keyword>
<evidence type="ECO:0000256" key="2">
    <source>
        <dbReference type="ARBA" id="ARBA00022722"/>
    </source>
</evidence>
<dbReference type="PANTHER" id="PTHR11240:SF75">
    <property type="entry name" value="RIBONUCLEASE 3"/>
    <property type="match status" value="1"/>
</dbReference>
<evidence type="ECO:0000313" key="10">
    <source>
        <dbReference type="RefSeq" id="XP_008238073.1"/>
    </source>
</evidence>
<dbReference type="Proteomes" id="UP000694861">
    <property type="component" value="Linkage group LG7"/>
</dbReference>
<evidence type="ECO:0000256" key="7">
    <source>
        <dbReference type="ARBA" id="ARBA00023239"/>
    </source>
</evidence>
<dbReference type="Pfam" id="PF00445">
    <property type="entry name" value="Ribonuclease_T2"/>
    <property type="match status" value="1"/>
</dbReference>
<evidence type="ECO:0000256" key="5">
    <source>
        <dbReference type="ARBA" id="ARBA00022801"/>
    </source>
</evidence>
<evidence type="ECO:0000256" key="3">
    <source>
        <dbReference type="ARBA" id="ARBA00022729"/>
    </source>
</evidence>
<proteinExistence type="inferred from homology"/>
<sequence length="165" mass="18375">MALYLSGNRPTNCKSKCHFSLSKMSNLTKSLGKNWPSLSCPSRRSEKLWKHEWQKYETCSEELFGGQYQYFHAALNLLKTVDILKLLSDAGIHPNGSFYSASAVYSAIQSKVTHMPGIACNEDKTGNKQLYQFSMCGETAGTKIVDCLGLSSHGKCSEKIKFPSF</sequence>
<organism evidence="9 10">
    <name type="scientific">Prunus mume</name>
    <name type="common">Japanese apricot</name>
    <name type="synonym">Armeniaca mume</name>
    <dbReference type="NCBI Taxonomy" id="102107"/>
    <lineage>
        <taxon>Eukaryota</taxon>
        <taxon>Viridiplantae</taxon>
        <taxon>Streptophyta</taxon>
        <taxon>Embryophyta</taxon>
        <taxon>Tracheophyta</taxon>
        <taxon>Spermatophyta</taxon>
        <taxon>Magnoliopsida</taxon>
        <taxon>eudicotyledons</taxon>
        <taxon>Gunneridae</taxon>
        <taxon>Pentapetalae</taxon>
        <taxon>rosids</taxon>
        <taxon>fabids</taxon>
        <taxon>Rosales</taxon>
        <taxon>Rosaceae</taxon>
        <taxon>Amygdaloideae</taxon>
        <taxon>Amygdaleae</taxon>
        <taxon>Prunus</taxon>
    </lineage>
</organism>
<evidence type="ECO:0000256" key="1">
    <source>
        <dbReference type="ARBA" id="ARBA00007469"/>
    </source>
</evidence>